<evidence type="ECO:0000313" key="1">
    <source>
        <dbReference type="Proteomes" id="UP000818029"/>
    </source>
</evidence>
<reference evidence="2" key="2">
    <citation type="submission" date="2025-08" db="UniProtKB">
        <authorList>
            <consortium name="RefSeq"/>
        </authorList>
    </citation>
    <scope>IDENTIFICATION</scope>
</reference>
<protein>
    <submittedName>
        <fullName evidence="2">Uncharacterized protein isoform X3</fullName>
    </submittedName>
</protein>
<sequence>MAKSIVSAVLEKLSSLLMIPGEIKHNFELALALEEGMGKVIAHFQDIQSVLQDAESKQLFVKFEFQSELMCITGETGTVF</sequence>
<keyword evidence="1" id="KW-1185">Reference proteome</keyword>
<name>A0ABM2YW12_GOSHI</name>
<gene>
    <name evidence="2" type="primary">LOC107895684</name>
</gene>
<dbReference type="GeneID" id="107895684"/>
<reference evidence="1" key="1">
    <citation type="journal article" date="2020" name="Nat. Genet.">
        <title>Genomic diversifications of five Gossypium allopolyploid species and their impact on cotton improvement.</title>
        <authorList>
            <person name="Chen Z.J."/>
            <person name="Sreedasyam A."/>
            <person name="Ando A."/>
            <person name="Song Q."/>
            <person name="De Santiago L.M."/>
            <person name="Hulse-Kemp A.M."/>
            <person name="Ding M."/>
            <person name="Ye W."/>
            <person name="Kirkbride R.C."/>
            <person name="Jenkins J."/>
            <person name="Plott C."/>
            <person name="Lovell J."/>
            <person name="Lin Y.M."/>
            <person name="Vaughn R."/>
            <person name="Liu B."/>
            <person name="Simpson S."/>
            <person name="Scheffler B.E."/>
            <person name="Wen L."/>
            <person name="Saski C.A."/>
            <person name="Grover C.E."/>
            <person name="Hu G."/>
            <person name="Conover J.L."/>
            <person name="Carlson J.W."/>
            <person name="Shu S."/>
            <person name="Boston L.B."/>
            <person name="Williams M."/>
            <person name="Peterson D.G."/>
            <person name="McGee K."/>
            <person name="Jones D.C."/>
            <person name="Wendel J.F."/>
            <person name="Stelly D.M."/>
            <person name="Grimwood J."/>
            <person name="Schmutz J."/>
        </authorList>
    </citation>
    <scope>NUCLEOTIDE SEQUENCE [LARGE SCALE GENOMIC DNA]</scope>
    <source>
        <strain evidence="1">cv. TM-1</strain>
    </source>
</reference>
<evidence type="ECO:0000313" key="2">
    <source>
        <dbReference type="RefSeq" id="XP_040934689.1"/>
    </source>
</evidence>
<proteinExistence type="predicted"/>
<organism evidence="1 2">
    <name type="scientific">Gossypium hirsutum</name>
    <name type="common">Upland cotton</name>
    <name type="synonym">Gossypium mexicanum</name>
    <dbReference type="NCBI Taxonomy" id="3635"/>
    <lineage>
        <taxon>Eukaryota</taxon>
        <taxon>Viridiplantae</taxon>
        <taxon>Streptophyta</taxon>
        <taxon>Embryophyta</taxon>
        <taxon>Tracheophyta</taxon>
        <taxon>Spermatophyta</taxon>
        <taxon>Magnoliopsida</taxon>
        <taxon>eudicotyledons</taxon>
        <taxon>Gunneridae</taxon>
        <taxon>Pentapetalae</taxon>
        <taxon>rosids</taxon>
        <taxon>malvids</taxon>
        <taxon>Malvales</taxon>
        <taxon>Malvaceae</taxon>
        <taxon>Malvoideae</taxon>
        <taxon>Gossypium</taxon>
    </lineage>
</organism>
<accession>A0ABM2YW12</accession>
<dbReference type="Proteomes" id="UP000818029">
    <property type="component" value="Chromosome A10"/>
</dbReference>
<dbReference type="RefSeq" id="XP_040934689.1">
    <property type="nucleotide sequence ID" value="XM_041078755.1"/>
</dbReference>